<feature type="domain" description="Putative exodeoxyribonuclease 8 PDDEXK-like" evidence="1">
    <location>
        <begin position="17"/>
        <end position="250"/>
    </location>
</feature>
<gene>
    <name evidence="2" type="ORF">UFOVP583_23</name>
</gene>
<name>A0A6J5N2L4_9CAUD</name>
<dbReference type="InterPro" id="IPR011604">
    <property type="entry name" value="PDDEXK-like_dom_sf"/>
</dbReference>
<reference evidence="2" key="1">
    <citation type="submission" date="2020-04" db="EMBL/GenBank/DDBJ databases">
        <authorList>
            <person name="Chiriac C."/>
            <person name="Salcher M."/>
            <person name="Ghai R."/>
            <person name="Kavagutti S V."/>
        </authorList>
    </citation>
    <scope>NUCLEOTIDE SEQUENCE</scope>
</reference>
<dbReference type="InterPro" id="IPR024432">
    <property type="entry name" value="Put_RecE_PDDEXK-like_dom"/>
</dbReference>
<protein>
    <submittedName>
        <fullName evidence="2">Exodeoxyribonuclease 8, PDDEXK-like domain containing protein</fullName>
    </submittedName>
</protein>
<accession>A0A6J5N2L4</accession>
<sequence>MSNIIPDDAYSNNSGLSQSGAKELLRSPAHFKAYLERDRSEQTPAQRLGTLIHLASLQPKVFDATIVVAPECDKRTKEGKEIWAAFQSSLRPGQEAISQKDGELVTAVSIAARAGLDKLMKDYDGESMITEVPMVGRVNGTDIKGRLDAIIKTKDGRTIVVDIKTTTDAGTPFVRDIANYSYFLQSAWYTTLAHADAFVFLAVEKDYPNEWACYTLDAEAQQKGLVLMNNAIDLFKSCNTFKQFPGYPKDVQTVSLPKWVQ</sequence>
<dbReference type="Pfam" id="PF12684">
    <property type="entry name" value="DUF3799"/>
    <property type="match status" value="1"/>
</dbReference>
<proteinExistence type="predicted"/>
<organism evidence="2">
    <name type="scientific">uncultured Caudovirales phage</name>
    <dbReference type="NCBI Taxonomy" id="2100421"/>
    <lineage>
        <taxon>Viruses</taxon>
        <taxon>Duplodnaviria</taxon>
        <taxon>Heunggongvirae</taxon>
        <taxon>Uroviricota</taxon>
        <taxon>Caudoviricetes</taxon>
        <taxon>Peduoviridae</taxon>
        <taxon>Maltschvirus</taxon>
        <taxon>Maltschvirus maltsch</taxon>
    </lineage>
</organism>
<dbReference type="EMBL" id="LR796563">
    <property type="protein sequence ID" value="CAB4151530.1"/>
    <property type="molecule type" value="Genomic_DNA"/>
</dbReference>
<dbReference type="Gene3D" id="3.90.320.10">
    <property type="match status" value="1"/>
</dbReference>
<evidence type="ECO:0000259" key="1">
    <source>
        <dbReference type="Pfam" id="PF12684"/>
    </source>
</evidence>
<evidence type="ECO:0000313" key="2">
    <source>
        <dbReference type="EMBL" id="CAB4151530.1"/>
    </source>
</evidence>